<sequence>MPLYFIDCAFLLAICKQKDRFFRSRRSDHSVLVLRIQEAFRADGARDA</sequence>
<proteinExistence type="predicted"/>
<name>A0A0A9B2E4_ARUDO</name>
<dbReference type="AlphaFoldDB" id="A0A0A9B2E4"/>
<evidence type="ECO:0000313" key="1">
    <source>
        <dbReference type="EMBL" id="JAD55350.1"/>
    </source>
</evidence>
<reference evidence="1" key="1">
    <citation type="submission" date="2014-09" db="EMBL/GenBank/DDBJ databases">
        <authorList>
            <person name="Magalhaes I.L.F."/>
            <person name="Oliveira U."/>
            <person name="Santos F.R."/>
            <person name="Vidigal T.H.D.A."/>
            <person name="Brescovit A.D."/>
            <person name="Santos A.J."/>
        </authorList>
    </citation>
    <scope>NUCLEOTIDE SEQUENCE</scope>
    <source>
        <tissue evidence="1">Shoot tissue taken approximately 20 cm above the soil surface</tissue>
    </source>
</reference>
<protein>
    <submittedName>
        <fullName evidence="1">Uncharacterized protein</fullName>
    </submittedName>
</protein>
<accession>A0A0A9B2E4</accession>
<organism evidence="1">
    <name type="scientific">Arundo donax</name>
    <name type="common">Giant reed</name>
    <name type="synonym">Donax arundinaceus</name>
    <dbReference type="NCBI Taxonomy" id="35708"/>
    <lineage>
        <taxon>Eukaryota</taxon>
        <taxon>Viridiplantae</taxon>
        <taxon>Streptophyta</taxon>
        <taxon>Embryophyta</taxon>
        <taxon>Tracheophyta</taxon>
        <taxon>Spermatophyta</taxon>
        <taxon>Magnoliopsida</taxon>
        <taxon>Liliopsida</taxon>
        <taxon>Poales</taxon>
        <taxon>Poaceae</taxon>
        <taxon>PACMAD clade</taxon>
        <taxon>Arundinoideae</taxon>
        <taxon>Arundineae</taxon>
        <taxon>Arundo</taxon>
    </lineage>
</organism>
<reference evidence="1" key="2">
    <citation type="journal article" date="2015" name="Data Brief">
        <title>Shoot transcriptome of the giant reed, Arundo donax.</title>
        <authorList>
            <person name="Barrero R.A."/>
            <person name="Guerrero F.D."/>
            <person name="Moolhuijzen P."/>
            <person name="Goolsby J.A."/>
            <person name="Tidwell J."/>
            <person name="Bellgard S.E."/>
            <person name="Bellgard M.I."/>
        </authorList>
    </citation>
    <scope>NUCLEOTIDE SEQUENCE</scope>
    <source>
        <tissue evidence="1">Shoot tissue taken approximately 20 cm above the soil surface</tissue>
    </source>
</reference>
<dbReference type="EMBL" id="GBRH01242545">
    <property type="protein sequence ID" value="JAD55350.1"/>
    <property type="molecule type" value="Transcribed_RNA"/>
</dbReference>